<dbReference type="AlphaFoldDB" id="A0A836BQ85"/>
<dbReference type="EMBL" id="JAEHOE010000143">
    <property type="protein sequence ID" value="KAG2484737.1"/>
    <property type="molecule type" value="Genomic_DNA"/>
</dbReference>
<feature type="compositionally biased region" description="Basic and acidic residues" evidence="1">
    <location>
        <begin position="20"/>
        <end position="29"/>
    </location>
</feature>
<proteinExistence type="predicted"/>
<evidence type="ECO:0000256" key="1">
    <source>
        <dbReference type="SAM" id="MobiDB-lite"/>
    </source>
</evidence>
<dbReference type="OrthoDB" id="542902at2759"/>
<feature type="compositionally biased region" description="Low complexity" evidence="1">
    <location>
        <begin position="219"/>
        <end position="230"/>
    </location>
</feature>
<feature type="compositionally biased region" description="Low complexity" evidence="1">
    <location>
        <begin position="670"/>
        <end position="686"/>
    </location>
</feature>
<dbReference type="PANTHER" id="PTHR34112:SF13">
    <property type="entry name" value="OS04G0448200 PROTEIN"/>
    <property type="match status" value="1"/>
</dbReference>
<evidence type="ECO:0000313" key="2">
    <source>
        <dbReference type="EMBL" id="KAG2484737.1"/>
    </source>
</evidence>
<feature type="compositionally biased region" description="Basic and acidic residues" evidence="1">
    <location>
        <begin position="205"/>
        <end position="218"/>
    </location>
</feature>
<feature type="compositionally biased region" description="Pro residues" evidence="1">
    <location>
        <begin position="581"/>
        <end position="600"/>
    </location>
</feature>
<comment type="caution">
    <text evidence="2">The sequence shown here is derived from an EMBL/GenBank/DDBJ whole genome shotgun (WGS) entry which is preliminary data.</text>
</comment>
<reference evidence="2" key="1">
    <citation type="journal article" date="2020" name="bioRxiv">
        <title>Comparative genomics of Chlamydomonas.</title>
        <authorList>
            <person name="Craig R.J."/>
            <person name="Hasan A.R."/>
            <person name="Ness R.W."/>
            <person name="Keightley P.D."/>
        </authorList>
    </citation>
    <scope>NUCLEOTIDE SEQUENCE</scope>
    <source>
        <strain evidence="2">CCAP 11/70</strain>
    </source>
</reference>
<sequence length="763" mass="72578">MDDGPKLLPQWLRGSSSLHHRGDASDSSKRLAGKPAGSDVSSRSGAPPSSDPWPGGRSSSGLGANGLTSSASLGTPRSAATSDFSRPSPAGPGVVPDRSWRPREGASVGGYGGGSSAGGYGGGVSAGGYGGGGGGPRPGPGYVPLKPGGARDDGISLKPGGGSSYGVSLRPYSRPGESDGGGRPGQDWPLARAQSGGGGPGLGPRAEEDSRPPPRDHSSSGGPLTSTLSSKASFDKDFPSLRPTPGPGPGPGAGPGPGGSPISAAPPPGSISSPLLDPASGSTSASANAVPPYRQTFLSARTTSNWTSKLAEAPPCSGPPPAGAGPGAPQASPSRSAFQGGDDEGLVAPMPSYPSPSPSPPPAAPAAPLAPSPAVAPRPAGVWGSAAATVMAAPPADAQSNGAPASSTSRARMEQLALKQSKQLIPLVSSAAAKAKAGGGGMGAGASAGPGLGLALGGAVRLGGGVPAAPKPASGAAAGPALRAAAKREDAAAGGTLGSAVILSKKTSQPLDRPPAASTLGRAASAVIAPRAAGAGPGPEPFPPASLSSGNLVSAPLGSASAGAGADSGRISDSGAVAAPPAAPGPPSEQPCAPAPPPPVASGGPDAGLDGPRGSGPTHPALLVSAEEEAFLRSLGWTGFDEDEEDEDEAGLTEEEIEAFRRKQLQQQRSASAAGAGMGMGMLSSGGAAGPGLGLGLGLGSAGGASPLAAAAGGGLSVSCGGAAVPQPVPAVAACRRAKPLIVAASYGSEALDSSDSDSEGEE</sequence>
<dbReference type="Proteomes" id="UP000612055">
    <property type="component" value="Unassembled WGS sequence"/>
</dbReference>
<protein>
    <submittedName>
        <fullName evidence="2">Uncharacterized protein</fullName>
    </submittedName>
</protein>
<evidence type="ECO:0000313" key="3">
    <source>
        <dbReference type="Proteomes" id="UP000612055"/>
    </source>
</evidence>
<name>A0A836BQ85_9CHLO</name>
<accession>A0A836BQ85</accession>
<feature type="compositionally biased region" description="Polar residues" evidence="1">
    <location>
        <begin position="399"/>
        <end position="410"/>
    </location>
</feature>
<keyword evidence="3" id="KW-1185">Reference proteome</keyword>
<feature type="compositionally biased region" description="Low complexity" evidence="1">
    <location>
        <begin position="558"/>
        <end position="580"/>
    </location>
</feature>
<feature type="region of interest" description="Disordered" evidence="1">
    <location>
        <begin position="1"/>
        <end position="381"/>
    </location>
</feature>
<feature type="compositionally biased region" description="Pro residues" evidence="1">
    <location>
        <begin position="242"/>
        <end position="254"/>
    </location>
</feature>
<feature type="compositionally biased region" description="Polar residues" evidence="1">
    <location>
        <begin position="57"/>
        <end position="85"/>
    </location>
</feature>
<gene>
    <name evidence="2" type="ORF">HYH03_016484</name>
</gene>
<organism evidence="2 3">
    <name type="scientific">Edaphochlamys debaryana</name>
    <dbReference type="NCBI Taxonomy" id="47281"/>
    <lineage>
        <taxon>Eukaryota</taxon>
        <taxon>Viridiplantae</taxon>
        <taxon>Chlorophyta</taxon>
        <taxon>core chlorophytes</taxon>
        <taxon>Chlorophyceae</taxon>
        <taxon>CS clade</taxon>
        <taxon>Chlamydomonadales</taxon>
        <taxon>Chlamydomonadales incertae sedis</taxon>
        <taxon>Edaphochlamys</taxon>
    </lineage>
</organism>
<feature type="region of interest" description="Disordered" evidence="1">
    <location>
        <begin position="558"/>
        <end position="624"/>
    </location>
</feature>
<feature type="compositionally biased region" description="Polar residues" evidence="1">
    <location>
        <begin position="296"/>
        <end position="308"/>
    </location>
</feature>
<feature type="compositionally biased region" description="Pro residues" evidence="1">
    <location>
        <begin position="351"/>
        <end position="376"/>
    </location>
</feature>
<feature type="region of interest" description="Disordered" evidence="1">
    <location>
        <begin position="662"/>
        <end position="687"/>
    </location>
</feature>
<feature type="compositionally biased region" description="Gly residues" evidence="1">
    <location>
        <begin position="107"/>
        <end position="136"/>
    </location>
</feature>
<feature type="region of interest" description="Disordered" evidence="1">
    <location>
        <begin position="394"/>
        <end position="414"/>
    </location>
</feature>
<feature type="compositionally biased region" description="Low complexity" evidence="1">
    <location>
        <begin position="327"/>
        <end position="337"/>
    </location>
</feature>
<dbReference type="PANTHER" id="PTHR34112">
    <property type="entry name" value="C-JUN-AMINO-TERMINAL KINASE-INTERACTING PROTEIN"/>
    <property type="match status" value="1"/>
</dbReference>